<name>A0A7Y0Q6E1_9GAMM</name>
<gene>
    <name evidence="7" type="ORF">HII17_04095</name>
</gene>
<keyword evidence="4" id="KW-0175">Coiled coil</keyword>
<feature type="domain" description="GGDEF" evidence="6">
    <location>
        <begin position="481"/>
        <end position="616"/>
    </location>
</feature>
<dbReference type="SUPFAM" id="SSF55073">
    <property type="entry name" value="Nucleotide cyclase"/>
    <property type="match status" value="1"/>
</dbReference>
<dbReference type="Gene3D" id="3.30.70.270">
    <property type="match status" value="1"/>
</dbReference>
<comment type="cofactor">
    <cofactor evidence="1">
        <name>Mg(2+)</name>
        <dbReference type="ChEBI" id="CHEBI:18420"/>
    </cofactor>
</comment>
<dbReference type="InterPro" id="IPR043128">
    <property type="entry name" value="Rev_trsase/Diguanyl_cyclase"/>
</dbReference>
<dbReference type="AlphaFoldDB" id="A0A7Y0Q6E1"/>
<feature type="transmembrane region" description="Helical" evidence="5">
    <location>
        <begin position="300"/>
        <end position="321"/>
    </location>
</feature>
<feature type="transmembrane region" description="Helical" evidence="5">
    <location>
        <begin position="245"/>
        <end position="264"/>
    </location>
</feature>
<evidence type="ECO:0000256" key="5">
    <source>
        <dbReference type="SAM" id="Phobius"/>
    </source>
</evidence>
<dbReference type="RefSeq" id="WP_169074016.1">
    <property type="nucleotide sequence ID" value="NZ_JABBXH010000001.1"/>
</dbReference>
<dbReference type="EC" id="2.7.7.65" evidence="2"/>
<dbReference type="FunFam" id="3.30.70.270:FF:000001">
    <property type="entry name" value="Diguanylate cyclase domain protein"/>
    <property type="match status" value="1"/>
</dbReference>
<organism evidence="7 8">
    <name type="scientific">Thalassotalea algicola</name>
    <dbReference type="NCBI Taxonomy" id="2716224"/>
    <lineage>
        <taxon>Bacteria</taxon>
        <taxon>Pseudomonadati</taxon>
        <taxon>Pseudomonadota</taxon>
        <taxon>Gammaproteobacteria</taxon>
        <taxon>Alteromonadales</taxon>
        <taxon>Colwelliaceae</taxon>
        <taxon>Thalassotalea</taxon>
    </lineage>
</organism>
<feature type="coiled-coil region" evidence="4">
    <location>
        <begin position="419"/>
        <end position="457"/>
    </location>
</feature>
<dbReference type="GO" id="GO:0005886">
    <property type="term" value="C:plasma membrane"/>
    <property type="evidence" value="ECO:0007669"/>
    <property type="project" value="TreeGrafter"/>
</dbReference>
<dbReference type="InterPro" id="IPR000160">
    <property type="entry name" value="GGDEF_dom"/>
</dbReference>
<accession>A0A7Y0Q6E1</accession>
<keyword evidence="8" id="KW-1185">Reference proteome</keyword>
<dbReference type="Pfam" id="PF07695">
    <property type="entry name" value="7TMR-DISM_7TM"/>
    <property type="match status" value="1"/>
</dbReference>
<feature type="transmembrane region" description="Helical" evidence="5">
    <location>
        <begin position="180"/>
        <end position="201"/>
    </location>
</feature>
<evidence type="ECO:0000259" key="6">
    <source>
        <dbReference type="PROSITE" id="PS50887"/>
    </source>
</evidence>
<dbReference type="GO" id="GO:0043709">
    <property type="term" value="P:cell adhesion involved in single-species biofilm formation"/>
    <property type="evidence" value="ECO:0007669"/>
    <property type="project" value="TreeGrafter"/>
</dbReference>
<feature type="transmembrane region" description="Helical" evidence="5">
    <location>
        <begin position="208"/>
        <end position="233"/>
    </location>
</feature>
<dbReference type="InterPro" id="IPR050469">
    <property type="entry name" value="Diguanylate_Cyclase"/>
</dbReference>
<evidence type="ECO:0000313" key="8">
    <source>
        <dbReference type="Proteomes" id="UP000568664"/>
    </source>
</evidence>
<feature type="transmembrane region" description="Helical" evidence="5">
    <location>
        <begin position="276"/>
        <end position="294"/>
    </location>
</feature>
<dbReference type="Proteomes" id="UP000568664">
    <property type="component" value="Unassembled WGS sequence"/>
</dbReference>
<feature type="transmembrane region" description="Helical" evidence="5">
    <location>
        <begin position="328"/>
        <end position="352"/>
    </location>
</feature>
<evidence type="ECO:0000256" key="2">
    <source>
        <dbReference type="ARBA" id="ARBA00012528"/>
    </source>
</evidence>
<dbReference type="GO" id="GO:1902201">
    <property type="term" value="P:negative regulation of bacterial-type flagellum-dependent cell motility"/>
    <property type="evidence" value="ECO:0007669"/>
    <property type="project" value="TreeGrafter"/>
</dbReference>
<dbReference type="GO" id="GO:0052621">
    <property type="term" value="F:diguanylate cyclase activity"/>
    <property type="evidence" value="ECO:0007669"/>
    <property type="project" value="UniProtKB-EC"/>
</dbReference>
<sequence length="628" mass="71346">MTNVRIMYMILLIGLALVLSNVNLTYAAEQEQLKPLQLQTVHFTHNENIAQLTPEQIEALPAADWQKVNDTSTGIKVREGVNWYKLAIYNVNSAPLSNHLVLGNRFEVGEAELYVESVRYNIAPISFSLLNTNDWSGHLITAANSQVNLYLKVISDTEERLPLNIYESTTFLTKHSDKQFYFALTIGGVLFVGFVFALLFIAVHDKSLIYLAGYFVCRAAMLSVLLGSHLFYLMPDTPELRGFEFPWLVAISSIFYLFFTSRLFSLVDVLPKAEKVLKLGAVLIAAYAPLSLFLPVDLNIFISGMIMMAVMALLAVVGIKLHSQGQRLAFLFFIAMAIQLTFTIVILIGAYLEVPLLSDRESLHIASFTLNTLLIVFIIARQYFYLLQDKQHAQREALTNAMATKKANEKLLQVQADSQEDLENRVQERTLELNIALNELEELNRELEQKNTIDELTGLYNRRFYEQRILAEYRRSKRNLTSLSIVVIDIDFFKKVNDNYGHLAGDQCLSWLSQHIKQSLKRSTDVGCRYGGEEFCLILPDTEQEGAIALAEDLRKAVEAFDFIYQEQHISLTISCGIATYTQQDNIEPEHIFCAADKALYQAKRSGRNQVQYQNITQDLLIQEHSND</sequence>
<evidence type="ECO:0000313" key="7">
    <source>
        <dbReference type="EMBL" id="NMP30737.1"/>
    </source>
</evidence>
<dbReference type="InterPro" id="IPR011623">
    <property type="entry name" value="7TMR_DISM_rcpt_extracell_dom1"/>
</dbReference>
<comment type="catalytic activity">
    <reaction evidence="3">
        <text>2 GTP = 3',3'-c-di-GMP + 2 diphosphate</text>
        <dbReference type="Rhea" id="RHEA:24898"/>
        <dbReference type="ChEBI" id="CHEBI:33019"/>
        <dbReference type="ChEBI" id="CHEBI:37565"/>
        <dbReference type="ChEBI" id="CHEBI:58805"/>
        <dbReference type="EC" id="2.7.7.65"/>
    </reaction>
</comment>
<keyword evidence="5" id="KW-1133">Transmembrane helix</keyword>
<protein>
    <recommendedName>
        <fullName evidence="2">diguanylate cyclase</fullName>
        <ecNumber evidence="2">2.7.7.65</ecNumber>
    </recommendedName>
</protein>
<keyword evidence="5" id="KW-0812">Transmembrane</keyword>
<dbReference type="InterPro" id="IPR029787">
    <property type="entry name" value="Nucleotide_cyclase"/>
</dbReference>
<evidence type="ECO:0000256" key="1">
    <source>
        <dbReference type="ARBA" id="ARBA00001946"/>
    </source>
</evidence>
<dbReference type="Pfam" id="PF00990">
    <property type="entry name" value="GGDEF"/>
    <property type="match status" value="1"/>
</dbReference>
<comment type="caution">
    <text evidence="7">The sequence shown here is derived from an EMBL/GenBank/DDBJ whole genome shotgun (WGS) entry which is preliminary data.</text>
</comment>
<feature type="transmembrane region" description="Helical" evidence="5">
    <location>
        <begin position="364"/>
        <end position="386"/>
    </location>
</feature>
<dbReference type="PROSITE" id="PS50887">
    <property type="entry name" value="GGDEF"/>
    <property type="match status" value="1"/>
</dbReference>
<dbReference type="PANTHER" id="PTHR45138:SF9">
    <property type="entry name" value="DIGUANYLATE CYCLASE DGCM-RELATED"/>
    <property type="match status" value="1"/>
</dbReference>
<dbReference type="EMBL" id="JABBXH010000001">
    <property type="protein sequence ID" value="NMP30737.1"/>
    <property type="molecule type" value="Genomic_DNA"/>
</dbReference>
<reference evidence="7 8" key="1">
    <citation type="submission" date="2020-04" db="EMBL/GenBank/DDBJ databases">
        <title>Thalassotalea sp. M1531, isolated from the surface of marine red alga.</title>
        <authorList>
            <person name="Pang L."/>
            <person name="Lu D.-C."/>
        </authorList>
    </citation>
    <scope>NUCLEOTIDE SEQUENCE [LARGE SCALE GENOMIC DNA]</scope>
    <source>
        <strain evidence="7 8">M1531</strain>
    </source>
</reference>
<dbReference type="CDD" id="cd01949">
    <property type="entry name" value="GGDEF"/>
    <property type="match status" value="1"/>
</dbReference>
<evidence type="ECO:0000256" key="4">
    <source>
        <dbReference type="SAM" id="Coils"/>
    </source>
</evidence>
<keyword evidence="5" id="KW-0472">Membrane</keyword>
<evidence type="ECO:0000256" key="3">
    <source>
        <dbReference type="ARBA" id="ARBA00034247"/>
    </source>
</evidence>
<dbReference type="SMART" id="SM00267">
    <property type="entry name" value="GGDEF"/>
    <property type="match status" value="1"/>
</dbReference>
<dbReference type="NCBIfam" id="TIGR00254">
    <property type="entry name" value="GGDEF"/>
    <property type="match status" value="1"/>
</dbReference>
<dbReference type="PANTHER" id="PTHR45138">
    <property type="entry name" value="REGULATORY COMPONENTS OF SENSORY TRANSDUCTION SYSTEM"/>
    <property type="match status" value="1"/>
</dbReference>
<proteinExistence type="predicted"/>